<reference evidence="13 14" key="1">
    <citation type="submission" date="2024-02" db="EMBL/GenBank/DDBJ databases">
        <title>Discinaceae phylogenomics.</title>
        <authorList>
            <person name="Dirks A.C."/>
            <person name="James T.Y."/>
        </authorList>
    </citation>
    <scope>NUCLEOTIDE SEQUENCE [LARGE SCALE GENOMIC DNA]</scope>
    <source>
        <strain evidence="13 14">ACD0624</strain>
    </source>
</reference>
<evidence type="ECO:0000256" key="6">
    <source>
        <dbReference type="ARBA" id="ARBA00022723"/>
    </source>
</evidence>
<dbReference type="SUPFAM" id="SSF52025">
    <property type="entry name" value="PA domain"/>
    <property type="match status" value="1"/>
</dbReference>
<comment type="similarity">
    <text evidence="2">Belongs to the peptidase M28 family. M28B subfamily.</text>
</comment>
<comment type="similarity">
    <text evidence="3">Belongs to the peptidase M28 family. M28A subfamily.</text>
</comment>
<comment type="caution">
    <text evidence="13">The sequence shown here is derived from an EMBL/GenBank/DDBJ whole genome shotgun (WGS) entry which is preliminary data.</text>
</comment>
<keyword evidence="7 10" id="KW-0732">Signal</keyword>
<dbReference type="EMBL" id="JBBBZM010000024">
    <property type="protein sequence ID" value="KAL0638251.1"/>
    <property type="molecule type" value="Genomic_DNA"/>
</dbReference>
<dbReference type="InterPro" id="IPR046450">
    <property type="entry name" value="PA_dom_sf"/>
</dbReference>
<feature type="chain" id="PRO_5044997414" description="Peptide hydrolase" evidence="10">
    <location>
        <begin position="21"/>
        <end position="508"/>
    </location>
</feature>
<evidence type="ECO:0000259" key="12">
    <source>
        <dbReference type="Pfam" id="PF04389"/>
    </source>
</evidence>
<name>A0ABR3GQP4_9PEZI</name>
<feature type="domain" description="PA" evidence="11">
    <location>
        <begin position="142"/>
        <end position="221"/>
    </location>
</feature>
<dbReference type="SUPFAM" id="SSF53187">
    <property type="entry name" value="Zn-dependent exopeptidases"/>
    <property type="match status" value="1"/>
</dbReference>
<dbReference type="Pfam" id="PF02225">
    <property type="entry name" value="PA"/>
    <property type="match status" value="1"/>
</dbReference>
<evidence type="ECO:0000256" key="1">
    <source>
        <dbReference type="ARBA" id="ARBA00001947"/>
    </source>
</evidence>
<feature type="domain" description="Peptidase M28" evidence="12">
    <location>
        <begin position="248"/>
        <end position="462"/>
    </location>
</feature>
<dbReference type="InterPro" id="IPR007484">
    <property type="entry name" value="Peptidase_M28"/>
</dbReference>
<evidence type="ECO:0000313" key="13">
    <source>
        <dbReference type="EMBL" id="KAL0638251.1"/>
    </source>
</evidence>
<evidence type="ECO:0000256" key="4">
    <source>
        <dbReference type="ARBA" id="ARBA00022438"/>
    </source>
</evidence>
<gene>
    <name evidence="13" type="ORF">Q9L58_002708</name>
</gene>
<feature type="signal peptide" evidence="10">
    <location>
        <begin position="1"/>
        <end position="20"/>
    </location>
</feature>
<dbReference type="InterPro" id="IPR045175">
    <property type="entry name" value="M28_fam"/>
</dbReference>
<dbReference type="Gene3D" id="3.40.630.10">
    <property type="entry name" value="Zn peptidases"/>
    <property type="match status" value="1"/>
</dbReference>
<dbReference type="Proteomes" id="UP001447188">
    <property type="component" value="Unassembled WGS sequence"/>
</dbReference>
<evidence type="ECO:0000256" key="7">
    <source>
        <dbReference type="ARBA" id="ARBA00022729"/>
    </source>
</evidence>
<evidence type="ECO:0000256" key="10">
    <source>
        <dbReference type="RuleBase" id="RU361240"/>
    </source>
</evidence>
<keyword evidence="14" id="KW-1185">Reference proteome</keyword>
<accession>A0ABR3GQP4</accession>
<sequence>MRVSTSLVLAVFATFAPSLASPTGQIDSSTTTDPRPLVESNKLRRLLTRTDLLKQAETLQSFALASGAGSTRGFGGPGHNATINYILREVSKLSEWYDVELQPFVERYSAATGSLLLDGDSAVFYAARGSPSVEYLRAEIATVVGEGCNSENFSSKVAGRIALLSRGNCTITYKSQLAAAAGAKAVIVYNNVAGTVLDGRLLEVPDIVPTGALSNADGLELFARITAGETVQGEIRISSFSESRVTYNVIAQTKAGDPNNVIFIGAHSDSVPLGPGLNDNGSGSIGLLEVLLKLKDFKVNNAIRFGWWSAEEFGLLGATHYVSQLTDEENLKIAMYLNFDMIASPNYIYGVYDGDGSAFGLSGPSGSAEIEYMFEDYFTDVGEASVPSAFTGRSDYGPFLEVNIPAGGLFTGAEVVKTAQEAVLFGGQAGMPYDSNYHQPGDFVSNLNVGAFITNTKAIAHAVATYGRSTEGFPKRRLVAGNRVISWSEGTHGHAHDHSAGGCGDGLY</sequence>
<keyword evidence="6 10" id="KW-0479">Metal-binding</keyword>
<dbReference type="InterPro" id="IPR003137">
    <property type="entry name" value="PA_domain"/>
</dbReference>
<protein>
    <recommendedName>
        <fullName evidence="10">Peptide hydrolase</fullName>
        <ecNumber evidence="10">3.4.-.-</ecNumber>
    </recommendedName>
</protein>
<evidence type="ECO:0000256" key="8">
    <source>
        <dbReference type="ARBA" id="ARBA00022801"/>
    </source>
</evidence>
<evidence type="ECO:0000313" key="14">
    <source>
        <dbReference type="Proteomes" id="UP001447188"/>
    </source>
</evidence>
<dbReference type="Gene3D" id="3.50.30.30">
    <property type="match status" value="1"/>
</dbReference>
<evidence type="ECO:0000256" key="5">
    <source>
        <dbReference type="ARBA" id="ARBA00022670"/>
    </source>
</evidence>
<evidence type="ECO:0000256" key="9">
    <source>
        <dbReference type="ARBA" id="ARBA00022833"/>
    </source>
</evidence>
<dbReference type="Pfam" id="PF04389">
    <property type="entry name" value="Peptidase_M28"/>
    <property type="match status" value="1"/>
</dbReference>
<keyword evidence="5 10" id="KW-0645">Protease</keyword>
<dbReference type="EC" id="3.4.-.-" evidence="10"/>
<keyword evidence="8 10" id="KW-0378">Hydrolase</keyword>
<evidence type="ECO:0000256" key="3">
    <source>
        <dbReference type="ARBA" id="ARBA00005957"/>
    </source>
</evidence>
<evidence type="ECO:0000256" key="2">
    <source>
        <dbReference type="ARBA" id="ARBA00005634"/>
    </source>
</evidence>
<keyword evidence="9 10" id="KW-0862">Zinc</keyword>
<dbReference type="InterPro" id="IPR041756">
    <property type="entry name" value="M28_SGAP-like"/>
</dbReference>
<dbReference type="PANTHER" id="PTHR12147">
    <property type="entry name" value="METALLOPEPTIDASE M28 FAMILY MEMBER"/>
    <property type="match status" value="1"/>
</dbReference>
<organism evidence="13 14">
    <name type="scientific">Discina gigas</name>
    <dbReference type="NCBI Taxonomy" id="1032678"/>
    <lineage>
        <taxon>Eukaryota</taxon>
        <taxon>Fungi</taxon>
        <taxon>Dikarya</taxon>
        <taxon>Ascomycota</taxon>
        <taxon>Pezizomycotina</taxon>
        <taxon>Pezizomycetes</taxon>
        <taxon>Pezizales</taxon>
        <taxon>Discinaceae</taxon>
        <taxon>Discina</taxon>
    </lineage>
</organism>
<dbReference type="PANTHER" id="PTHR12147:SF26">
    <property type="entry name" value="PEPTIDASE M28 DOMAIN-CONTAINING PROTEIN"/>
    <property type="match status" value="1"/>
</dbReference>
<dbReference type="CDD" id="cd03876">
    <property type="entry name" value="M28_SGAP_like"/>
    <property type="match status" value="1"/>
</dbReference>
<comment type="cofactor">
    <cofactor evidence="1">
        <name>Zn(2+)</name>
        <dbReference type="ChEBI" id="CHEBI:29105"/>
    </cofactor>
</comment>
<evidence type="ECO:0000259" key="11">
    <source>
        <dbReference type="Pfam" id="PF02225"/>
    </source>
</evidence>
<proteinExistence type="inferred from homology"/>
<keyword evidence="4" id="KW-0031">Aminopeptidase</keyword>